<proteinExistence type="predicted"/>
<evidence type="ECO:0000256" key="1">
    <source>
        <dbReference type="SAM" id="MobiDB-lite"/>
    </source>
</evidence>
<protein>
    <submittedName>
        <fullName evidence="2">Putative portal protein</fullName>
    </submittedName>
</protein>
<dbReference type="AlphaFoldDB" id="A0A6M3IE29"/>
<feature type="compositionally biased region" description="Polar residues" evidence="1">
    <location>
        <begin position="488"/>
        <end position="501"/>
    </location>
</feature>
<accession>A0A6M3IE29</accession>
<name>A0A6M3IE29_9ZZZZ</name>
<feature type="region of interest" description="Disordered" evidence="1">
    <location>
        <begin position="457"/>
        <end position="514"/>
    </location>
</feature>
<sequence>MAGEMNAADRSHPLYDDNIGKWDLYRNAAKGGGDFINESNLFTHRLEDAEDYTQRLDRAYYLNFCDSIPNMYNSYIFRNNIERPVDTNLELFRKNCDGKGTSISDFVKLAGYYGSVYGVMHIFVDMPESKKKNPSVADVKNEGILPYCSLLHPTQLKDFSVDEFGNFRWVIIEYKYYKDLDPAIERVEETHYKVITTEKWWIEDQDGNKVTFEEKERKSEGVNKLKFIPIITLYNKDNGEDNKIGESLLKDIVRINRIIMNWCSCIDEQVERQTFSQLIMPDDADMDEDEERGADPLDRVGTSSIFTFNPDSRHPPAFISPNTDNINTIWSLVEDHIKEIFRLSGLQGGTADLYTSKSGKQSQTEFKGVNAALVEKAMTYQKCENSISKLAYVLLGQDDTNYEDVKYPKTFDVVELGEEIDNLFRILERNFSSTLNKTIMKDVARKSIPLAPESIRTTAESEIDSGDGVVTSLNQSKTPVPVKDGEGNPNTNLSQSFITNKQMKDTKSQHRTQE</sequence>
<gene>
    <name evidence="2" type="ORF">MM415B02042_0006</name>
</gene>
<reference evidence="2" key="1">
    <citation type="submission" date="2020-03" db="EMBL/GenBank/DDBJ databases">
        <title>The deep terrestrial virosphere.</title>
        <authorList>
            <person name="Holmfeldt K."/>
            <person name="Nilsson E."/>
            <person name="Simone D."/>
            <person name="Lopez-Fernandez M."/>
            <person name="Wu X."/>
            <person name="de Brujin I."/>
            <person name="Lundin D."/>
            <person name="Andersson A."/>
            <person name="Bertilsson S."/>
            <person name="Dopson M."/>
        </authorList>
    </citation>
    <scope>NUCLEOTIDE SEQUENCE</scope>
    <source>
        <strain evidence="2">MM415B02042</strain>
    </source>
</reference>
<organism evidence="2">
    <name type="scientific">viral metagenome</name>
    <dbReference type="NCBI Taxonomy" id="1070528"/>
    <lineage>
        <taxon>unclassified sequences</taxon>
        <taxon>metagenomes</taxon>
        <taxon>organismal metagenomes</taxon>
    </lineage>
</organism>
<dbReference type="EMBL" id="MT141161">
    <property type="protein sequence ID" value="QJA55468.1"/>
    <property type="molecule type" value="Genomic_DNA"/>
</dbReference>
<evidence type="ECO:0000313" key="2">
    <source>
        <dbReference type="EMBL" id="QJA55468.1"/>
    </source>
</evidence>
<feature type="compositionally biased region" description="Basic and acidic residues" evidence="1">
    <location>
        <begin position="502"/>
        <end position="514"/>
    </location>
</feature>